<organism evidence="3 4">
    <name type="scientific">Oceanobacillus luteolus</name>
    <dbReference type="NCBI Taxonomy" id="1274358"/>
    <lineage>
        <taxon>Bacteria</taxon>
        <taxon>Bacillati</taxon>
        <taxon>Bacillota</taxon>
        <taxon>Bacilli</taxon>
        <taxon>Bacillales</taxon>
        <taxon>Bacillaceae</taxon>
        <taxon>Oceanobacillus</taxon>
    </lineage>
</organism>
<accession>A0ABW4HRM6</accession>
<comment type="caution">
    <text evidence="3">The sequence shown here is derived from an EMBL/GenBank/DDBJ whole genome shotgun (WGS) entry which is preliminary data.</text>
</comment>
<dbReference type="EMBL" id="JBHUDE010000049">
    <property type="protein sequence ID" value="MFD1608288.1"/>
    <property type="molecule type" value="Genomic_DNA"/>
</dbReference>
<reference evidence="4" key="1">
    <citation type="journal article" date="2019" name="Int. J. Syst. Evol. Microbiol.">
        <title>The Global Catalogue of Microorganisms (GCM) 10K type strain sequencing project: providing services to taxonomists for standard genome sequencing and annotation.</title>
        <authorList>
            <consortium name="The Broad Institute Genomics Platform"/>
            <consortium name="The Broad Institute Genome Sequencing Center for Infectious Disease"/>
            <person name="Wu L."/>
            <person name="Ma J."/>
        </authorList>
    </citation>
    <scope>NUCLEOTIDE SEQUENCE [LARGE SCALE GENOMIC DNA]</scope>
    <source>
        <strain evidence="4">CGMCC 1.12376</strain>
    </source>
</reference>
<gene>
    <name evidence="3" type="ORF">ACFSBH_11525</name>
</gene>
<keyword evidence="1" id="KW-1133">Transmembrane helix</keyword>
<name>A0ABW4HRM6_9BACI</name>
<evidence type="ECO:0000259" key="2">
    <source>
        <dbReference type="Pfam" id="PF06713"/>
    </source>
</evidence>
<keyword evidence="1" id="KW-0472">Membrane</keyword>
<dbReference type="RefSeq" id="WP_251510433.1">
    <property type="nucleotide sequence ID" value="NZ_JAMBON010000001.1"/>
</dbReference>
<evidence type="ECO:0000313" key="4">
    <source>
        <dbReference type="Proteomes" id="UP001597221"/>
    </source>
</evidence>
<keyword evidence="1" id="KW-0812">Transmembrane</keyword>
<protein>
    <submittedName>
        <fullName evidence="3">PH domain-containing protein</fullName>
    </submittedName>
</protein>
<dbReference type="Proteomes" id="UP001597221">
    <property type="component" value="Unassembled WGS sequence"/>
</dbReference>
<feature type="domain" description="Uncharacterized protein YyaB-like PH" evidence="2">
    <location>
        <begin position="52"/>
        <end position="124"/>
    </location>
</feature>
<keyword evidence="4" id="KW-1185">Reference proteome</keyword>
<evidence type="ECO:0000256" key="1">
    <source>
        <dbReference type="SAM" id="Phobius"/>
    </source>
</evidence>
<proteinExistence type="predicted"/>
<feature type="transmembrane region" description="Helical" evidence="1">
    <location>
        <begin position="34"/>
        <end position="50"/>
    </location>
</feature>
<feature type="transmembrane region" description="Helical" evidence="1">
    <location>
        <begin position="10"/>
        <end position="28"/>
    </location>
</feature>
<dbReference type="Pfam" id="PF06713">
    <property type="entry name" value="bPH_4"/>
    <property type="match status" value="1"/>
</dbReference>
<dbReference type="InterPro" id="IPR009589">
    <property type="entry name" value="PH_YyaB-like"/>
</dbReference>
<sequence>MYFPSLRDKWITGLIWGITLSGVLFPLIKGQFTTMMIMIILGSFLLWFWFRTGYKIEGEKIKVYYGPIRQTIHIPEIKLILKSKMPINSPALSFNRIQISCGKYDVVAISPQDREKFISALLDIKPDIPIDERLMPHNKK</sequence>
<evidence type="ECO:0000313" key="3">
    <source>
        <dbReference type="EMBL" id="MFD1608288.1"/>
    </source>
</evidence>